<organism evidence="8 9">
    <name type="scientific">Aeromonas simiae</name>
    <dbReference type="NCBI Taxonomy" id="218936"/>
    <lineage>
        <taxon>Bacteria</taxon>
        <taxon>Pseudomonadati</taxon>
        <taxon>Pseudomonadota</taxon>
        <taxon>Gammaproteobacteria</taxon>
        <taxon>Aeromonadales</taxon>
        <taxon>Aeromonadaceae</taxon>
        <taxon>Aeromonas</taxon>
    </lineage>
</organism>
<evidence type="ECO:0000256" key="4">
    <source>
        <dbReference type="ARBA" id="ARBA00023125"/>
    </source>
</evidence>
<dbReference type="Proteomes" id="UP000594034">
    <property type="component" value="Chromosome"/>
</dbReference>
<dbReference type="GO" id="GO:0000156">
    <property type="term" value="F:phosphorelay response regulator activity"/>
    <property type="evidence" value="ECO:0007669"/>
    <property type="project" value="TreeGrafter"/>
</dbReference>
<dbReference type="InterPro" id="IPR039420">
    <property type="entry name" value="WalR-like"/>
</dbReference>
<proteinExistence type="predicted"/>
<dbReference type="PANTHER" id="PTHR48111:SF1">
    <property type="entry name" value="TWO-COMPONENT RESPONSE REGULATOR ORR33"/>
    <property type="match status" value="1"/>
</dbReference>
<dbReference type="GO" id="GO:0000976">
    <property type="term" value="F:transcription cis-regulatory region binding"/>
    <property type="evidence" value="ECO:0007669"/>
    <property type="project" value="TreeGrafter"/>
</dbReference>
<dbReference type="GO" id="GO:0005829">
    <property type="term" value="C:cytosol"/>
    <property type="evidence" value="ECO:0007669"/>
    <property type="project" value="TreeGrafter"/>
</dbReference>
<dbReference type="Pfam" id="PF00072">
    <property type="entry name" value="Response_reg"/>
    <property type="match status" value="1"/>
</dbReference>
<evidence type="ECO:0000313" key="8">
    <source>
        <dbReference type="EMBL" id="QFI53705.1"/>
    </source>
</evidence>
<keyword evidence="3" id="KW-0805">Transcription regulation</keyword>
<feature type="domain" description="Response regulatory" evidence="7">
    <location>
        <begin position="7"/>
        <end position="121"/>
    </location>
</feature>
<keyword evidence="5" id="KW-0804">Transcription</keyword>
<dbReference type="PANTHER" id="PTHR48111">
    <property type="entry name" value="REGULATOR OF RPOS"/>
    <property type="match status" value="1"/>
</dbReference>
<dbReference type="InterPro" id="IPR001789">
    <property type="entry name" value="Sig_transdc_resp-reg_receiver"/>
</dbReference>
<dbReference type="RefSeq" id="WP_193003282.1">
    <property type="nucleotide sequence ID" value="NZ_CP040449.1"/>
</dbReference>
<keyword evidence="1 6" id="KW-0597">Phosphoprotein</keyword>
<evidence type="ECO:0000313" key="9">
    <source>
        <dbReference type="Proteomes" id="UP000594034"/>
    </source>
</evidence>
<dbReference type="SMART" id="SM00448">
    <property type="entry name" value="REC"/>
    <property type="match status" value="1"/>
</dbReference>
<name>A0A5J6WWQ2_9GAMM</name>
<feature type="modified residue" description="4-aspartylphosphate" evidence="6">
    <location>
        <position position="56"/>
    </location>
</feature>
<keyword evidence="9" id="KW-1185">Reference proteome</keyword>
<dbReference type="AlphaFoldDB" id="A0A5J6WWQ2"/>
<dbReference type="Gene3D" id="3.40.50.2300">
    <property type="match status" value="1"/>
</dbReference>
<keyword evidence="2" id="KW-0902">Two-component regulatory system</keyword>
<evidence type="ECO:0000256" key="3">
    <source>
        <dbReference type="ARBA" id="ARBA00023015"/>
    </source>
</evidence>
<dbReference type="InterPro" id="IPR011006">
    <property type="entry name" value="CheY-like_superfamily"/>
</dbReference>
<dbReference type="GO" id="GO:0032993">
    <property type="term" value="C:protein-DNA complex"/>
    <property type="evidence" value="ECO:0007669"/>
    <property type="project" value="TreeGrafter"/>
</dbReference>
<dbReference type="SUPFAM" id="SSF52172">
    <property type="entry name" value="CheY-like"/>
    <property type="match status" value="1"/>
</dbReference>
<dbReference type="PROSITE" id="PS50110">
    <property type="entry name" value="RESPONSE_REGULATORY"/>
    <property type="match status" value="1"/>
</dbReference>
<reference evidence="8 9" key="1">
    <citation type="submission" date="2019-05" db="EMBL/GenBank/DDBJ databases">
        <title>OXA-830, a novel chromosomally encoded expanded-spectrum class D beta-lactamase in Aeromonas simiae.</title>
        <authorList>
            <person name="Zhou W."/>
            <person name="Chen Q."/>
        </authorList>
    </citation>
    <scope>NUCLEOTIDE SEQUENCE [LARGE SCALE GENOMIC DNA]</scope>
    <source>
        <strain evidence="8 9">A6</strain>
    </source>
</reference>
<evidence type="ECO:0000256" key="2">
    <source>
        <dbReference type="ARBA" id="ARBA00023012"/>
    </source>
</evidence>
<sequence length="324" mass="36610">MLETGIRILVIEDDAIFRHQLVCYLEICGARVFEAEDGIEGVAAAALHKPELVLCDLNMPAMDGHEVLACLRVRYPELPIIVISAQSRMDVVARVLRAGARDFLIKPIRDWELVRFSIEQSLNQTPSAMQQLELLEHMDALRRDDRLATRMVRQQLDSTLQEWGPWQVTSEGMGHLFIVESFRVSRSLLILVMELPLLGQDGPFCSALVRMLMNGPYRQYQEGESRLLEQPAKLLSYLNWHLCESGIRQPVSVAALLFSPDDNLLLANAGLASPHWLARCGGMPLGLLRDTDYPLHRRSWHAPFSLQVSNESGAELNLCIQHQQ</sequence>
<evidence type="ECO:0000256" key="6">
    <source>
        <dbReference type="PROSITE-ProRule" id="PRU00169"/>
    </source>
</evidence>
<dbReference type="KEGG" id="asim:FE240_02665"/>
<gene>
    <name evidence="8" type="ORF">FE240_02665</name>
</gene>
<accession>A0A5J6WWQ2</accession>
<evidence type="ECO:0000256" key="1">
    <source>
        <dbReference type="ARBA" id="ARBA00022553"/>
    </source>
</evidence>
<evidence type="ECO:0000256" key="5">
    <source>
        <dbReference type="ARBA" id="ARBA00023163"/>
    </source>
</evidence>
<evidence type="ECO:0000259" key="7">
    <source>
        <dbReference type="PROSITE" id="PS50110"/>
    </source>
</evidence>
<dbReference type="GO" id="GO:0006355">
    <property type="term" value="P:regulation of DNA-templated transcription"/>
    <property type="evidence" value="ECO:0007669"/>
    <property type="project" value="TreeGrafter"/>
</dbReference>
<dbReference type="EMBL" id="CP040449">
    <property type="protein sequence ID" value="QFI53705.1"/>
    <property type="molecule type" value="Genomic_DNA"/>
</dbReference>
<keyword evidence="4" id="KW-0238">DNA-binding</keyword>
<protein>
    <submittedName>
        <fullName evidence="8">Response regulator</fullName>
    </submittedName>
</protein>